<organism evidence="2 3">
    <name type="scientific">Bacillus phage G</name>
    <dbReference type="NCBI Taxonomy" id="2884420"/>
    <lineage>
        <taxon>Viruses</taxon>
        <taxon>Duplodnaviria</taxon>
        <taxon>Heunggongvirae</taxon>
        <taxon>Uroviricota</taxon>
        <taxon>Caudoviricetes</taxon>
        <taxon>Donellivirus</taxon>
        <taxon>Donellivirus gee</taxon>
    </lineage>
</organism>
<dbReference type="EMBL" id="JN638751">
    <property type="protein sequence ID" value="AEO93555.1"/>
    <property type="molecule type" value="Genomic_DNA"/>
</dbReference>
<dbReference type="KEGG" id="vg:18563511"/>
<protein>
    <submittedName>
        <fullName evidence="2">Gp296</fullName>
    </submittedName>
</protein>
<evidence type="ECO:0000313" key="3">
    <source>
        <dbReference type="Proteomes" id="UP000009273"/>
    </source>
</evidence>
<dbReference type="Proteomes" id="UP000009273">
    <property type="component" value="Segment"/>
</dbReference>
<feature type="region of interest" description="Disordered" evidence="1">
    <location>
        <begin position="176"/>
        <end position="203"/>
    </location>
</feature>
<sequence length="203" mass="23480">MKRLRRKKVSLAHLTFDTIRMRRRVLFAEWVSGDINDPNLVQQITDIMASGGQMQIEYNGEWKTIEPYGWNSSNAGNVLLMCYKDTGEVRSYRLDRMTNVQFDSSTIDLSQYGLESEDVENLDSVDDDSNIEIPTIEDDGSQSFIDEQQEIETPFDDAIDVLEQIDDNYLIEDLRQVDNTESFEPVNEEDYDPTNDGYQQTAY</sequence>
<keyword evidence="3" id="KW-1185">Reference proteome</keyword>
<accession>G3MA37</accession>
<evidence type="ECO:0000313" key="2">
    <source>
        <dbReference type="EMBL" id="AEO93555.1"/>
    </source>
</evidence>
<dbReference type="RefSeq" id="YP_009015599.1">
    <property type="nucleotide sequence ID" value="NC_023719.1"/>
</dbReference>
<proteinExistence type="predicted"/>
<dbReference type="GeneID" id="18563511"/>
<name>G3MA37_9CAUD</name>
<dbReference type="PROSITE" id="PS52050">
    <property type="entry name" value="WYL"/>
    <property type="match status" value="1"/>
</dbReference>
<reference evidence="2 3" key="1">
    <citation type="submission" date="2011-09" db="EMBL/GenBank/DDBJ databases">
        <authorList>
            <person name="Pope W.H."/>
            <person name="Pedulla M.L."/>
            <person name="Ford M.E."/>
            <person name="Peebles C.L."/>
            <person name="Hatfull G.H."/>
            <person name="Hendrix R.W."/>
        </authorList>
    </citation>
    <scope>NUCLEOTIDE SEQUENCE [LARGE SCALE GENOMIC DNA]</scope>
    <source>
        <strain evidence="2">G</strain>
    </source>
</reference>
<gene>
    <name evidence="2" type="primary">296</name>
    <name evidence="2" type="ORF">G_296</name>
</gene>
<evidence type="ECO:0000256" key="1">
    <source>
        <dbReference type="SAM" id="MobiDB-lite"/>
    </source>
</evidence>